<accession>Q5BD83</accession>
<keyword evidence="2" id="KW-1185">Reference proteome</keyword>
<reference evidence="2" key="1">
    <citation type="journal article" date="2005" name="Nature">
        <title>Sequencing of Aspergillus nidulans and comparative analysis with A. fumigatus and A. oryzae.</title>
        <authorList>
            <person name="Galagan J.E."/>
            <person name="Calvo S.E."/>
            <person name="Cuomo C."/>
            <person name="Ma L.J."/>
            <person name="Wortman J.R."/>
            <person name="Batzoglou S."/>
            <person name="Lee S.I."/>
            <person name="Basturkmen M."/>
            <person name="Spevak C.C."/>
            <person name="Clutterbuck J."/>
            <person name="Kapitonov V."/>
            <person name="Jurka J."/>
            <person name="Scazzocchio C."/>
            <person name="Farman M."/>
            <person name="Butler J."/>
            <person name="Purcell S."/>
            <person name="Harris S."/>
            <person name="Braus G.H."/>
            <person name="Draht O."/>
            <person name="Busch S."/>
            <person name="D'Enfert C."/>
            <person name="Bouchier C."/>
            <person name="Goldman G.H."/>
            <person name="Bell-Pedersen D."/>
            <person name="Griffiths-Jones S."/>
            <person name="Doonan J.H."/>
            <person name="Yu J."/>
            <person name="Vienken K."/>
            <person name="Pain A."/>
            <person name="Freitag M."/>
            <person name="Selker E.U."/>
            <person name="Archer D.B."/>
            <person name="Penalva M.A."/>
            <person name="Oakley B.R."/>
            <person name="Momany M."/>
            <person name="Tanaka T."/>
            <person name="Kumagai T."/>
            <person name="Asai K."/>
            <person name="Machida M."/>
            <person name="Nierman W.C."/>
            <person name="Denning D.W."/>
            <person name="Caddick M."/>
            <person name="Hynes M."/>
            <person name="Paoletti M."/>
            <person name="Fischer R."/>
            <person name="Miller B."/>
            <person name="Dyer P."/>
            <person name="Sachs M.S."/>
            <person name="Osmani S.A."/>
            <person name="Birren B.W."/>
        </authorList>
    </citation>
    <scope>NUCLEOTIDE SEQUENCE [LARGE SCALE GENOMIC DNA]</scope>
    <source>
        <strain evidence="2">FGSC A4 / ATCC 38163 / CBS 112.46 / NRRL 194 / M139</strain>
    </source>
</reference>
<evidence type="ECO:0008006" key="3">
    <source>
        <dbReference type="Google" id="ProtNLM"/>
    </source>
</evidence>
<dbReference type="OrthoDB" id="3439209at2759"/>
<dbReference type="Proteomes" id="UP000000560">
    <property type="component" value="Chromosome VII"/>
</dbReference>
<dbReference type="OMA" id="TANATHC"/>
<proteinExistence type="predicted"/>
<organism evidence="1 2">
    <name type="scientific">Emericella nidulans (strain FGSC A4 / ATCC 38163 / CBS 112.46 / NRRL 194 / M139)</name>
    <name type="common">Aspergillus nidulans</name>
    <dbReference type="NCBI Taxonomy" id="227321"/>
    <lineage>
        <taxon>Eukaryota</taxon>
        <taxon>Fungi</taxon>
        <taxon>Dikarya</taxon>
        <taxon>Ascomycota</taxon>
        <taxon>Pezizomycotina</taxon>
        <taxon>Eurotiomycetes</taxon>
        <taxon>Eurotiomycetidae</taxon>
        <taxon>Eurotiales</taxon>
        <taxon>Aspergillaceae</taxon>
        <taxon>Aspergillus</taxon>
        <taxon>Aspergillus subgen. Nidulantes</taxon>
    </lineage>
</organism>
<evidence type="ECO:0000313" key="1">
    <source>
        <dbReference type="EMBL" id="CBF84987.1"/>
    </source>
</evidence>
<dbReference type="AlphaFoldDB" id="Q5BD83"/>
<protein>
    <recommendedName>
        <fullName evidence="3">Myb-like domain-containing protein</fullName>
    </recommendedName>
</protein>
<dbReference type="eggNOG" id="ENOG502SRZH">
    <property type="taxonomic scope" value="Eukaryota"/>
</dbReference>
<name>Q5BD83_EMENI</name>
<sequence length="486" mass="54436">MTERNLLSSSCLAALPDSCAAAPAMSFDTSSTIGQRSESTMRCEQLQIGDHGETDGQYLATSAGVLNDDFSGRDFQTSGEQYRRWHANFSSTEPAKSVRPTSQNSFHWKLQKIDRPSTKDTFTVEELNSNSGGAPTPDLVHPIPRHSPYAVTSYFTSEKIPETSTFGKTESPLSEDKKCLVRGSNWTSDDFAFSCLLQERQSPDASSLTTLPDNYTPVTTDGTYTDHSVSPWPSVKTQLSWDTQTANATHCKEEVAWNEPRFFPDVEQQQTHFDQFPVTTDNIHGFPSLGHSAETYVQPSSLLDPYGSTCPGLYLNGSTITQQEQSPIPYSSSTLVFQNGLRPDESTDSFFPSGSISYQPSHVGHMATWTNDVKNALLIEYKRQGLSYKDIKRIAGFKEAESTLRGRFRTLTKSKEQRVRKPQWHEKDVRLLCEAVNVYSEDGRISPYSRRPVPPTKIPWKKVAQYIWNNGGSYHFGNSTYNMNSQ</sequence>
<dbReference type="GeneID" id="2874570"/>
<dbReference type="RefSeq" id="XP_659101.1">
    <property type="nucleotide sequence ID" value="XM_654009.1"/>
</dbReference>
<dbReference type="EMBL" id="BN001307">
    <property type="protein sequence ID" value="CBF84987.1"/>
    <property type="molecule type" value="Genomic_DNA"/>
</dbReference>
<accession>C8VMM8</accession>
<reference evidence="2" key="2">
    <citation type="journal article" date="2009" name="Fungal Genet. Biol.">
        <title>The 2008 update of the Aspergillus nidulans genome annotation: a community effort.</title>
        <authorList>
            <person name="Wortman J.R."/>
            <person name="Gilsenan J.M."/>
            <person name="Joardar V."/>
            <person name="Deegan J."/>
            <person name="Clutterbuck J."/>
            <person name="Andersen M.R."/>
            <person name="Archer D."/>
            <person name="Bencina M."/>
            <person name="Braus G."/>
            <person name="Coutinho P."/>
            <person name="von Dohren H."/>
            <person name="Doonan J."/>
            <person name="Driessen A.J."/>
            <person name="Durek P."/>
            <person name="Espeso E."/>
            <person name="Fekete E."/>
            <person name="Flipphi M."/>
            <person name="Estrada C.G."/>
            <person name="Geysens S."/>
            <person name="Goldman G."/>
            <person name="de Groot P.W."/>
            <person name="Hansen K."/>
            <person name="Harris S.D."/>
            <person name="Heinekamp T."/>
            <person name="Helmstaedt K."/>
            <person name="Henrissat B."/>
            <person name="Hofmann G."/>
            <person name="Homan T."/>
            <person name="Horio T."/>
            <person name="Horiuchi H."/>
            <person name="James S."/>
            <person name="Jones M."/>
            <person name="Karaffa L."/>
            <person name="Karanyi Z."/>
            <person name="Kato M."/>
            <person name="Keller N."/>
            <person name="Kelly D.E."/>
            <person name="Kiel J.A."/>
            <person name="Kim J.M."/>
            <person name="van der Klei I.J."/>
            <person name="Klis F.M."/>
            <person name="Kovalchuk A."/>
            <person name="Krasevec N."/>
            <person name="Kubicek C.P."/>
            <person name="Liu B."/>
            <person name="Maccabe A."/>
            <person name="Meyer V."/>
            <person name="Mirabito P."/>
            <person name="Miskei M."/>
            <person name="Mos M."/>
            <person name="Mullins J."/>
            <person name="Nelson D.R."/>
            <person name="Nielsen J."/>
            <person name="Oakley B.R."/>
            <person name="Osmani S.A."/>
            <person name="Pakula T."/>
            <person name="Paszewski A."/>
            <person name="Paulsen I."/>
            <person name="Pilsyk S."/>
            <person name="Pocsi I."/>
            <person name="Punt P.J."/>
            <person name="Ram A.F."/>
            <person name="Ren Q."/>
            <person name="Robellet X."/>
            <person name="Robson G."/>
            <person name="Seiboth B."/>
            <person name="van Solingen P."/>
            <person name="Specht T."/>
            <person name="Sun J."/>
            <person name="Taheri-Talesh N."/>
            <person name="Takeshita N."/>
            <person name="Ussery D."/>
            <person name="vanKuyk P.A."/>
            <person name="Visser H."/>
            <person name="van de Vondervoort P.J."/>
            <person name="de Vries R.P."/>
            <person name="Walton J."/>
            <person name="Xiang X."/>
            <person name="Xiong Y."/>
            <person name="Zeng A.P."/>
            <person name="Brandt B.W."/>
            <person name="Cornell M.J."/>
            <person name="van den Hondel C.A."/>
            <person name="Visser J."/>
            <person name="Oliver S.G."/>
            <person name="Turner G."/>
        </authorList>
    </citation>
    <scope>GENOME REANNOTATION</scope>
    <source>
        <strain evidence="2">FGSC A4 / ATCC 38163 / CBS 112.46 / NRRL 194 / M139</strain>
    </source>
</reference>
<gene>
    <name evidence="1" type="ORF">ANIA_01497</name>
</gene>
<dbReference type="InParanoid" id="Q5BD83"/>
<dbReference type="KEGG" id="ani:ANIA_01497"/>
<dbReference type="HOGENOM" id="CLU_561422_0_0_1"/>
<dbReference type="STRING" id="227321.Q5BD83"/>
<evidence type="ECO:0000313" key="2">
    <source>
        <dbReference type="Proteomes" id="UP000000560"/>
    </source>
</evidence>